<evidence type="ECO:0000313" key="3">
    <source>
        <dbReference type="Proteomes" id="UP001472677"/>
    </source>
</evidence>
<comment type="caution">
    <text evidence="2">The sequence shown here is derived from an EMBL/GenBank/DDBJ whole genome shotgun (WGS) entry which is preliminary data.</text>
</comment>
<evidence type="ECO:0000313" key="2">
    <source>
        <dbReference type="EMBL" id="KAK8513382.1"/>
    </source>
</evidence>
<keyword evidence="3" id="KW-1185">Reference proteome</keyword>
<reference evidence="2 3" key="1">
    <citation type="journal article" date="2024" name="G3 (Bethesda)">
        <title>Genome assembly of Hibiscus sabdariffa L. provides insights into metabolisms of medicinal natural products.</title>
        <authorList>
            <person name="Kim T."/>
        </authorList>
    </citation>
    <scope>NUCLEOTIDE SEQUENCE [LARGE SCALE GENOMIC DNA]</scope>
    <source>
        <strain evidence="2">TK-2024</strain>
        <tissue evidence="2">Old leaves</tissue>
    </source>
</reference>
<name>A0ABR2C3T3_9ROSI</name>
<gene>
    <name evidence="2" type="ORF">V6N12_052574</name>
</gene>
<dbReference type="EMBL" id="JBBPBM010000069">
    <property type="protein sequence ID" value="KAK8513382.1"/>
    <property type="molecule type" value="Genomic_DNA"/>
</dbReference>
<accession>A0ABR2C3T3</accession>
<dbReference type="Proteomes" id="UP001472677">
    <property type="component" value="Unassembled WGS sequence"/>
</dbReference>
<organism evidence="2 3">
    <name type="scientific">Hibiscus sabdariffa</name>
    <name type="common">roselle</name>
    <dbReference type="NCBI Taxonomy" id="183260"/>
    <lineage>
        <taxon>Eukaryota</taxon>
        <taxon>Viridiplantae</taxon>
        <taxon>Streptophyta</taxon>
        <taxon>Embryophyta</taxon>
        <taxon>Tracheophyta</taxon>
        <taxon>Spermatophyta</taxon>
        <taxon>Magnoliopsida</taxon>
        <taxon>eudicotyledons</taxon>
        <taxon>Gunneridae</taxon>
        <taxon>Pentapetalae</taxon>
        <taxon>rosids</taxon>
        <taxon>malvids</taxon>
        <taxon>Malvales</taxon>
        <taxon>Malvaceae</taxon>
        <taxon>Malvoideae</taxon>
        <taxon>Hibiscus</taxon>
    </lineage>
</organism>
<proteinExistence type="predicted"/>
<protein>
    <submittedName>
        <fullName evidence="2">Uncharacterized protein</fullName>
    </submittedName>
</protein>
<feature type="region of interest" description="Disordered" evidence="1">
    <location>
        <begin position="1"/>
        <end position="23"/>
    </location>
</feature>
<sequence>MSSAALKVKAPPSSKLRSLTTPSSAKSAYLLERTPSPMGLSLKSISHPIFLVNSPFPSDNKRTSSLIPRFSFQAFITKASFTEMQAMASTPLALSSPDFSTNPGRCFWEHVGVKAPGTAKRTAFLPAVREEMVVVWSSPSESK</sequence>
<evidence type="ECO:0000256" key="1">
    <source>
        <dbReference type="SAM" id="MobiDB-lite"/>
    </source>
</evidence>